<comment type="caution">
    <text evidence="1">The sequence shown here is derived from an EMBL/GenBank/DDBJ whole genome shotgun (WGS) entry which is preliminary data.</text>
</comment>
<gene>
    <name evidence="1" type="ORF">GRW05_28215</name>
</gene>
<accession>A0A6N8R5Z1</accession>
<dbReference type="AlphaFoldDB" id="A0A6N8R5Z1"/>
<evidence type="ECO:0000313" key="2">
    <source>
        <dbReference type="Proteomes" id="UP000436141"/>
    </source>
</evidence>
<protein>
    <submittedName>
        <fullName evidence="1">Uncharacterized protein</fullName>
    </submittedName>
</protein>
<evidence type="ECO:0000313" key="1">
    <source>
        <dbReference type="EMBL" id="MXI78057.1"/>
    </source>
</evidence>
<dbReference type="RefSeq" id="WP_165371291.1">
    <property type="nucleotide sequence ID" value="NZ_SAFR01000351.1"/>
</dbReference>
<proteinExistence type="predicted"/>
<organism evidence="1 2">
    <name type="scientific">Escherichia coli</name>
    <dbReference type="NCBI Taxonomy" id="562"/>
    <lineage>
        <taxon>Bacteria</taxon>
        <taxon>Pseudomonadati</taxon>
        <taxon>Pseudomonadota</taxon>
        <taxon>Gammaproteobacteria</taxon>
        <taxon>Enterobacterales</taxon>
        <taxon>Enterobacteriaceae</taxon>
        <taxon>Escherichia</taxon>
    </lineage>
</organism>
<reference evidence="1 2" key="1">
    <citation type="submission" date="2019-12" db="EMBL/GenBank/DDBJ databases">
        <title>Enteriobacteria Tanzani isolates_10434.</title>
        <authorList>
            <person name="Subbiah M."/>
            <person name="Call D."/>
        </authorList>
    </citation>
    <scope>NUCLEOTIDE SEQUENCE [LARGE SCALE GENOMIC DNA]</scope>
    <source>
        <strain evidence="1 2">10434wD1</strain>
    </source>
</reference>
<dbReference type="EMBL" id="WUIY01000540">
    <property type="protein sequence ID" value="MXI78057.1"/>
    <property type="molecule type" value="Genomic_DNA"/>
</dbReference>
<dbReference type="Proteomes" id="UP000436141">
    <property type="component" value="Unassembled WGS sequence"/>
</dbReference>
<sequence>MSVRFCDAYQGGEAYGKTPRGAWPCRSLSGFSLRLPFTLFVSSKDPSARRRQVTERSERTVEEAENNRISLGALTL</sequence>
<name>A0A6N8R5Z1_ECOLX</name>